<reference evidence="1 2" key="1">
    <citation type="journal article" date="2022" name="Genome Biol. Evol.">
        <title>The Spruce Budworm Genome: Reconstructing the Evolutionary History of Antifreeze Proteins.</title>
        <authorList>
            <person name="Beliveau C."/>
            <person name="Gagne P."/>
            <person name="Picq S."/>
            <person name="Vernygora O."/>
            <person name="Keeling C.I."/>
            <person name="Pinkney K."/>
            <person name="Doucet D."/>
            <person name="Wen F."/>
            <person name="Johnston J.S."/>
            <person name="Maaroufi H."/>
            <person name="Boyle B."/>
            <person name="Laroche J."/>
            <person name="Dewar K."/>
            <person name="Juretic N."/>
            <person name="Blackburn G."/>
            <person name="Nisole A."/>
            <person name="Brunet B."/>
            <person name="Brandao M."/>
            <person name="Lumley L."/>
            <person name="Duan J."/>
            <person name="Quan G."/>
            <person name="Lucarotti C.J."/>
            <person name="Roe A.D."/>
            <person name="Sperling F.A.H."/>
            <person name="Levesque R.C."/>
            <person name="Cusson M."/>
        </authorList>
    </citation>
    <scope>NUCLEOTIDE SEQUENCE [LARGE SCALE GENOMIC DNA]</scope>
    <source>
        <strain evidence="1">Glfc:IPQL:Cfum</strain>
    </source>
</reference>
<protein>
    <submittedName>
        <fullName evidence="1">Uncharacterized protein</fullName>
    </submittedName>
</protein>
<proteinExistence type="predicted"/>
<evidence type="ECO:0000313" key="1">
    <source>
        <dbReference type="EMBL" id="KAI8424804.1"/>
    </source>
</evidence>
<evidence type="ECO:0000313" key="2">
    <source>
        <dbReference type="Proteomes" id="UP001064048"/>
    </source>
</evidence>
<organism evidence="1 2">
    <name type="scientific">Choristoneura fumiferana</name>
    <name type="common">Spruce budworm moth</name>
    <name type="synonym">Archips fumiferana</name>
    <dbReference type="NCBI Taxonomy" id="7141"/>
    <lineage>
        <taxon>Eukaryota</taxon>
        <taxon>Metazoa</taxon>
        <taxon>Ecdysozoa</taxon>
        <taxon>Arthropoda</taxon>
        <taxon>Hexapoda</taxon>
        <taxon>Insecta</taxon>
        <taxon>Pterygota</taxon>
        <taxon>Neoptera</taxon>
        <taxon>Endopterygota</taxon>
        <taxon>Lepidoptera</taxon>
        <taxon>Glossata</taxon>
        <taxon>Ditrysia</taxon>
        <taxon>Tortricoidea</taxon>
        <taxon>Tortricidae</taxon>
        <taxon>Tortricinae</taxon>
        <taxon>Choristoneura</taxon>
    </lineage>
</organism>
<gene>
    <name evidence="1" type="ORF">MSG28_006736</name>
</gene>
<accession>A0ACC0JKZ7</accession>
<keyword evidence="2" id="KW-1185">Reference proteome</keyword>
<dbReference type="Proteomes" id="UP001064048">
    <property type="component" value="Chromosome 11"/>
</dbReference>
<name>A0ACC0JKZ7_CHOFU</name>
<comment type="caution">
    <text evidence="1">The sequence shown here is derived from an EMBL/GenBank/DDBJ whole genome shotgun (WGS) entry which is preliminary data.</text>
</comment>
<sequence length="117" mass="13371">MLDKTMARKKNGKRHPDIKRQICKKCRCTLILGQTATMKIKHKQKHKTVEWTCNTCNSKKCFLANGKKEPLWLERPEAVVEASNPEPQLTRGHFNAIVNCSAYPTIPKKPPYVLNGL</sequence>
<dbReference type="EMBL" id="CM046111">
    <property type="protein sequence ID" value="KAI8424804.1"/>
    <property type="molecule type" value="Genomic_DNA"/>
</dbReference>